<evidence type="ECO:0000256" key="4">
    <source>
        <dbReference type="ARBA" id="ARBA00022825"/>
    </source>
</evidence>
<keyword evidence="3 5" id="KW-0378">Hydrolase</keyword>
<organism evidence="8 9">
    <name type="scientific">Vibrio chagasii</name>
    <dbReference type="NCBI Taxonomy" id="170679"/>
    <lineage>
        <taxon>Bacteria</taxon>
        <taxon>Pseudomonadati</taxon>
        <taxon>Pseudomonadota</taxon>
        <taxon>Gammaproteobacteria</taxon>
        <taxon>Vibrionales</taxon>
        <taxon>Vibrionaceae</taxon>
        <taxon>Vibrio</taxon>
    </lineage>
</organism>
<dbReference type="PANTHER" id="PTHR43806:SF11">
    <property type="entry name" value="CEREVISIN-RELATED"/>
    <property type="match status" value="1"/>
</dbReference>
<evidence type="ECO:0000256" key="3">
    <source>
        <dbReference type="ARBA" id="ARBA00022801"/>
    </source>
</evidence>
<dbReference type="InterPro" id="IPR036852">
    <property type="entry name" value="Peptidase_S8/S53_dom_sf"/>
</dbReference>
<dbReference type="PRINTS" id="PR00723">
    <property type="entry name" value="SUBTILISIN"/>
</dbReference>
<comment type="caution">
    <text evidence="8">The sequence shown here is derived from an EMBL/GenBank/DDBJ whole genome shotgun (WGS) entry which is preliminary data.</text>
</comment>
<reference evidence="8 9" key="1">
    <citation type="submission" date="2019-09" db="EMBL/GenBank/DDBJ databases">
        <title>Draft genome sequences of 48 bacterial type strains from the CCUG.</title>
        <authorList>
            <person name="Tunovic T."/>
            <person name="Pineiro-Iglesias B."/>
            <person name="Unosson C."/>
            <person name="Inganas E."/>
            <person name="Ohlen M."/>
            <person name="Cardew S."/>
            <person name="Jensie-Markopoulos S."/>
            <person name="Salva-Serra F."/>
            <person name="Jaen-Luchoro D."/>
            <person name="Karlsson R."/>
            <person name="Svensson-Stadler L."/>
            <person name="Chun J."/>
            <person name="Moore E."/>
        </authorList>
    </citation>
    <scope>NUCLEOTIDE SEQUENCE [LARGE SCALE GENOMIC DNA]</scope>
    <source>
        <strain evidence="8 9">CCUG 48643</strain>
    </source>
</reference>
<feature type="active site" description="Charge relay system" evidence="5">
    <location>
        <position position="94"/>
    </location>
</feature>
<protein>
    <submittedName>
        <fullName evidence="8">S8 family serine peptidase</fullName>
    </submittedName>
</protein>
<dbReference type="EMBL" id="VZPX01000004">
    <property type="protein sequence ID" value="KAB0482392.1"/>
    <property type="molecule type" value="Genomic_DNA"/>
</dbReference>
<sequence>MKNSKISLAITLSFLSFCSMAESKNQDVTYSALPEPISAFSSLVSMFSETDYHEEQLSTYWGEQYSGASAGKHSIQQAREIATNSSNVRVGIVDGGFVNTPDVQYSEGYSFISSEGYSAIYESPESDRGLHCDTGHGNAVASLIAANPQGNGIKGVSDATLVAARALKCEALDINDVADAVKWLSGEPVSGVPLISEPVDVINMSLYWGNFCTGPISDAIDTALNKGISIVTSLGNSSSNINIATPNDCPGVISVGSNSLDGFKTPMSDYGVYSDIFAHGESVTIPTLVDEDNDGEYDWVSGTGTSLAAPLVTGTIALMLGENPSLTPTQINVILKSTSGEATASNLYTGTETVSSKYSCDNGVCGYGILNSLAAVNESIAIRDSGLAVKNPLEGECDVQFYLDTVGNSVDICSMAEFKIKANVETDNTKIEVYSGNDLSILKASTATFIGESTSGKYLLDSLSDGTKYGFRICEKNYVGDYVCWTDELTPLNAENLSKPTACNQ</sequence>
<evidence type="ECO:0000313" key="8">
    <source>
        <dbReference type="EMBL" id="KAB0482392.1"/>
    </source>
</evidence>
<dbReference type="Pfam" id="PF00082">
    <property type="entry name" value="Peptidase_S8"/>
    <property type="match status" value="1"/>
</dbReference>
<dbReference type="SUPFAM" id="SSF52743">
    <property type="entry name" value="Subtilisin-like"/>
    <property type="match status" value="1"/>
</dbReference>
<dbReference type="InterPro" id="IPR050131">
    <property type="entry name" value="Peptidase_S8_subtilisin-like"/>
</dbReference>
<feature type="chain" id="PRO_5031160704" evidence="6">
    <location>
        <begin position="22"/>
        <end position="505"/>
    </location>
</feature>
<feature type="domain" description="Peptidase S8/S53" evidence="7">
    <location>
        <begin position="86"/>
        <end position="346"/>
    </location>
</feature>
<feature type="active site" description="Charge relay system" evidence="5">
    <location>
        <position position="306"/>
    </location>
</feature>
<evidence type="ECO:0000256" key="2">
    <source>
        <dbReference type="ARBA" id="ARBA00022670"/>
    </source>
</evidence>
<dbReference type="InterPro" id="IPR023828">
    <property type="entry name" value="Peptidase_S8_Ser-AS"/>
</dbReference>
<dbReference type="PROSITE" id="PS51892">
    <property type="entry name" value="SUBTILASE"/>
    <property type="match status" value="1"/>
</dbReference>
<comment type="similarity">
    <text evidence="1 5">Belongs to the peptidase S8 family.</text>
</comment>
<dbReference type="AlphaFoldDB" id="A0A7V7TK96"/>
<dbReference type="InterPro" id="IPR000209">
    <property type="entry name" value="Peptidase_S8/S53_dom"/>
</dbReference>
<proteinExistence type="inferred from homology"/>
<feature type="active site" description="Charge relay system" evidence="5">
    <location>
        <position position="136"/>
    </location>
</feature>
<name>A0A7V7TK96_9VIBR</name>
<dbReference type="Proteomes" id="UP000423756">
    <property type="component" value="Unassembled WGS sequence"/>
</dbReference>
<feature type="signal peptide" evidence="6">
    <location>
        <begin position="1"/>
        <end position="21"/>
    </location>
</feature>
<evidence type="ECO:0000256" key="1">
    <source>
        <dbReference type="ARBA" id="ARBA00011073"/>
    </source>
</evidence>
<dbReference type="Gene3D" id="3.40.50.200">
    <property type="entry name" value="Peptidase S8/S53 domain"/>
    <property type="match status" value="1"/>
</dbReference>
<accession>A0A7V7TK96</accession>
<dbReference type="PROSITE" id="PS00138">
    <property type="entry name" value="SUBTILASE_SER"/>
    <property type="match status" value="1"/>
</dbReference>
<gene>
    <name evidence="8" type="ORF">F7Q91_03015</name>
</gene>
<evidence type="ECO:0000256" key="5">
    <source>
        <dbReference type="PROSITE-ProRule" id="PRU01240"/>
    </source>
</evidence>
<dbReference type="InterPro" id="IPR015500">
    <property type="entry name" value="Peptidase_S8_subtilisin-rel"/>
</dbReference>
<dbReference type="PANTHER" id="PTHR43806">
    <property type="entry name" value="PEPTIDASE S8"/>
    <property type="match status" value="1"/>
</dbReference>
<dbReference type="GO" id="GO:0004252">
    <property type="term" value="F:serine-type endopeptidase activity"/>
    <property type="evidence" value="ECO:0007669"/>
    <property type="project" value="UniProtKB-UniRule"/>
</dbReference>
<keyword evidence="6" id="KW-0732">Signal</keyword>
<dbReference type="GO" id="GO:0006508">
    <property type="term" value="P:proteolysis"/>
    <property type="evidence" value="ECO:0007669"/>
    <property type="project" value="UniProtKB-KW"/>
</dbReference>
<evidence type="ECO:0000313" key="9">
    <source>
        <dbReference type="Proteomes" id="UP000423756"/>
    </source>
</evidence>
<evidence type="ECO:0000259" key="7">
    <source>
        <dbReference type="Pfam" id="PF00082"/>
    </source>
</evidence>
<evidence type="ECO:0000256" key="6">
    <source>
        <dbReference type="SAM" id="SignalP"/>
    </source>
</evidence>
<keyword evidence="2 5" id="KW-0645">Protease</keyword>
<dbReference type="RefSeq" id="WP_137406631.1">
    <property type="nucleotide sequence ID" value="NZ_AP025467.1"/>
</dbReference>
<dbReference type="GeneID" id="77344627"/>
<keyword evidence="4 5" id="KW-0720">Serine protease</keyword>